<organism evidence="1">
    <name type="scientific">viral metagenome</name>
    <dbReference type="NCBI Taxonomy" id="1070528"/>
    <lineage>
        <taxon>unclassified sequences</taxon>
        <taxon>metagenomes</taxon>
        <taxon>organismal metagenomes</taxon>
    </lineage>
</organism>
<name>A0A6M3KIU1_9ZZZZ</name>
<dbReference type="EMBL" id="MT142468">
    <property type="protein sequence ID" value="QJA81732.1"/>
    <property type="molecule type" value="Genomic_DNA"/>
</dbReference>
<accession>A0A6M3KIU1</accession>
<dbReference type="SUPFAM" id="SSF51126">
    <property type="entry name" value="Pectin lyase-like"/>
    <property type="match status" value="1"/>
</dbReference>
<sequence>MKRVFLLVVAIFLFSDTAWATDYTYYVDTTCSDGSAYDPSTPACTGGANNVVNQISDINALNINNNDTLTVSFRKGQTFNDATLTFSGITTPSSPGSKSVTVTAHGTGTLPWIGGGTTQPILVNYGVSGNGSTNPGISFSFNNIRVDGQNWGAVGSYKPVMYILRAHDVTLNNVNFDGSQGTYSVPHSGIQITGSTGAVEVSNGVIKYCGDEALWNSPVASPGGLSTDYNGLHINLQQQGSVTVHDMEIFNCEADCFAMERVEPTTRTLIYANNFYNGGENSIDLKGSKHVDVYYNWLHRTTDTFTGEGGSTQDGRHPIWNNVDQSATSYGGLSYNGAHQDNRYFQNIIGPTDKVLVTFGGTFGTGTNNIQVYQNWMKTGQYFFRLGSAYVDDIQIHHNVMTDLLDSGSLLYINHYVSGKFAWNSFYDPSWSGSRLLDLQYVDQTTGWDVSANTFQINDSDAYYVYNDYGTLKATLPNVWYNPANSGVRWRKAQANYSSLATWNAASGVGTDIEADPKFTTPASDDLTLQSNSPARDAVNIGSFTLVDNEQLYALDPASVWTFGSFSVNGDKVQANEGTAAEAGAYIYLDSVVATGSIITGLGGSNITETQIISGLDEESNPITIILTISGTTWDADIGSDSAETTALIAGLDSAQSEAGGWNNTIRDVIDYTAASRDSDTQVTITIPATAAYEITANETITVTIPASCTAAAEEIVATPNLTVSNVDPPPDPPTDPVTPTGGMNYSATGTFTVTFSGTGTLNIIIGSP</sequence>
<evidence type="ECO:0000313" key="1">
    <source>
        <dbReference type="EMBL" id="QJA81732.1"/>
    </source>
</evidence>
<proteinExistence type="predicted"/>
<dbReference type="InterPro" id="IPR011050">
    <property type="entry name" value="Pectin_lyase_fold/virulence"/>
</dbReference>
<dbReference type="AlphaFoldDB" id="A0A6M3KIU1"/>
<gene>
    <name evidence="1" type="ORF">MM415A00499_0007</name>
</gene>
<reference evidence="1" key="1">
    <citation type="submission" date="2020-03" db="EMBL/GenBank/DDBJ databases">
        <title>The deep terrestrial virosphere.</title>
        <authorList>
            <person name="Holmfeldt K."/>
            <person name="Nilsson E."/>
            <person name="Simone D."/>
            <person name="Lopez-Fernandez M."/>
            <person name="Wu X."/>
            <person name="de Brujin I."/>
            <person name="Lundin D."/>
            <person name="Andersson A."/>
            <person name="Bertilsson S."/>
            <person name="Dopson M."/>
        </authorList>
    </citation>
    <scope>NUCLEOTIDE SEQUENCE</scope>
    <source>
        <strain evidence="1">MM415A00499</strain>
    </source>
</reference>
<protein>
    <submittedName>
        <fullName evidence="1">Uncharacterized protein</fullName>
    </submittedName>
</protein>